<protein>
    <submittedName>
        <fullName evidence="2">Uncharacterized protein</fullName>
    </submittedName>
</protein>
<reference evidence="2 3" key="1">
    <citation type="submission" date="2022-11" db="EMBL/GenBank/DDBJ databases">
        <title>The characterization of three novel Bacteroidetes species and genomic analysis of their roles in tidal elemental geochemical cycles.</title>
        <authorList>
            <person name="Ma K.-J."/>
        </authorList>
    </citation>
    <scope>NUCLEOTIDE SEQUENCE [LARGE SCALE GENOMIC DNA]</scope>
    <source>
        <strain evidence="2 3">M82</strain>
    </source>
</reference>
<comment type="caution">
    <text evidence="2">The sequence shown here is derived from an EMBL/GenBank/DDBJ whole genome shotgun (WGS) entry which is preliminary data.</text>
</comment>
<feature type="chain" id="PRO_5046979884" evidence="1">
    <location>
        <begin position="25"/>
        <end position="74"/>
    </location>
</feature>
<dbReference type="Proteomes" id="UP001207228">
    <property type="component" value="Unassembled WGS sequence"/>
</dbReference>
<organism evidence="2 3">
    <name type="scientific">Pontibacter anaerobius</name>
    <dbReference type="NCBI Taxonomy" id="2993940"/>
    <lineage>
        <taxon>Bacteria</taxon>
        <taxon>Pseudomonadati</taxon>
        <taxon>Bacteroidota</taxon>
        <taxon>Cytophagia</taxon>
        <taxon>Cytophagales</taxon>
        <taxon>Hymenobacteraceae</taxon>
        <taxon>Pontibacter</taxon>
    </lineage>
</organism>
<sequence length="74" mass="8333">MVRVFAMALLLLAGSVFYSAPAEAATAEWPKLKALFQKKGKSGKAFKKSKKAKYYHAAAKKQRKAKWQRNTMVQ</sequence>
<evidence type="ECO:0000313" key="2">
    <source>
        <dbReference type="EMBL" id="MCX2739556.1"/>
    </source>
</evidence>
<dbReference type="RefSeq" id="WP_266051620.1">
    <property type="nucleotide sequence ID" value="NZ_JAPFQO010000003.1"/>
</dbReference>
<keyword evidence="3" id="KW-1185">Reference proteome</keyword>
<evidence type="ECO:0000256" key="1">
    <source>
        <dbReference type="SAM" id="SignalP"/>
    </source>
</evidence>
<name>A0ABT3RCG5_9BACT</name>
<proteinExistence type="predicted"/>
<keyword evidence="1" id="KW-0732">Signal</keyword>
<accession>A0ABT3RCG5</accession>
<feature type="signal peptide" evidence="1">
    <location>
        <begin position="1"/>
        <end position="24"/>
    </location>
</feature>
<gene>
    <name evidence="2" type="ORF">OO017_06335</name>
</gene>
<dbReference type="EMBL" id="JAPFQO010000003">
    <property type="protein sequence ID" value="MCX2739556.1"/>
    <property type="molecule type" value="Genomic_DNA"/>
</dbReference>
<evidence type="ECO:0000313" key="3">
    <source>
        <dbReference type="Proteomes" id="UP001207228"/>
    </source>
</evidence>